<keyword evidence="4" id="KW-0010">Activator</keyword>
<keyword evidence="3 4" id="KW-0539">Nucleus</keyword>
<organism evidence="5 6">
    <name type="scientific">Geotrichum candidum</name>
    <name type="common">Oospora lactis</name>
    <name type="synonym">Dipodascus geotrichum</name>
    <dbReference type="NCBI Taxonomy" id="1173061"/>
    <lineage>
        <taxon>Eukaryota</taxon>
        <taxon>Fungi</taxon>
        <taxon>Dikarya</taxon>
        <taxon>Ascomycota</taxon>
        <taxon>Saccharomycotina</taxon>
        <taxon>Dipodascomycetes</taxon>
        <taxon>Dipodascales</taxon>
        <taxon>Dipodascaceae</taxon>
        <taxon>Geotrichum</taxon>
    </lineage>
</organism>
<dbReference type="Gene3D" id="1.10.287.3490">
    <property type="match status" value="1"/>
</dbReference>
<dbReference type="InterPro" id="IPR019404">
    <property type="entry name" value="Mediator_Med11"/>
</dbReference>
<evidence type="ECO:0000256" key="3">
    <source>
        <dbReference type="ARBA" id="ARBA00023242"/>
    </source>
</evidence>
<sequence length="136" mass="15196">MATQPTGVFDEVDLTVAPMAIEEVEKRLSALHELDKKIIQLLETASASINHLKAGKTAPDMLASQQAREQFSTAVAQYYRTLEDVTVGVRREILLLNNVSKDKVLPISIVPKAEWVGHVKEEETWREVDALLEKSD</sequence>
<proteinExistence type="inferred from homology"/>
<evidence type="ECO:0000256" key="1">
    <source>
        <dbReference type="ARBA" id="ARBA00004123"/>
    </source>
</evidence>
<evidence type="ECO:0000313" key="6">
    <source>
        <dbReference type="Proteomes" id="UP000750522"/>
    </source>
</evidence>
<dbReference type="GO" id="GO:0003712">
    <property type="term" value="F:transcription coregulator activity"/>
    <property type="evidence" value="ECO:0007669"/>
    <property type="project" value="InterPro"/>
</dbReference>
<gene>
    <name evidence="4" type="primary">MED11</name>
    <name evidence="5" type="ORF">DV451_005000</name>
</gene>
<comment type="function">
    <text evidence="4">Component of the Mediator complex, a coactivator involved in the regulated transcription of nearly all RNA polymerase II-dependent genes. Mediator functions as a bridge to convey information from gene-specific regulatory proteins to the basal RNA polymerase II transcription machinery. Mediator is recruited to promoters by direct interactions with regulatory proteins and serves as a scaffold for the assembly of a functional pre-initiation complex with RNA polymerase II and the general transcription factors.</text>
</comment>
<dbReference type="GO" id="GO:0006357">
    <property type="term" value="P:regulation of transcription by RNA polymerase II"/>
    <property type="evidence" value="ECO:0007669"/>
    <property type="project" value="InterPro"/>
</dbReference>
<reference evidence="5" key="2">
    <citation type="submission" date="2020-01" db="EMBL/GenBank/DDBJ databases">
        <authorList>
            <person name="Perkins V."/>
            <person name="Lessard M.-H."/>
            <person name="Dugat-Bony E."/>
            <person name="Frenette M."/>
            <person name="Labrie S."/>
        </authorList>
    </citation>
    <scope>NUCLEOTIDE SEQUENCE</scope>
    <source>
        <strain evidence="5">LMA-70</strain>
    </source>
</reference>
<dbReference type="AlphaFoldDB" id="A0A9P5KS30"/>
<dbReference type="GO" id="GO:0016592">
    <property type="term" value="C:mediator complex"/>
    <property type="evidence" value="ECO:0007669"/>
    <property type="project" value="InterPro"/>
</dbReference>
<name>A0A9P5KS30_GEOCN</name>
<accession>A0A9P5KS30</accession>
<comment type="caution">
    <text evidence="5">The sequence shown here is derived from an EMBL/GenBank/DDBJ whole genome shotgun (WGS) entry which is preliminary data.</text>
</comment>
<comment type="subcellular location">
    <subcellularLocation>
        <location evidence="1 4">Nucleus</location>
    </subcellularLocation>
</comment>
<comment type="similarity">
    <text evidence="2 4">Belongs to the Mediator complex subunit 11 family.</text>
</comment>
<evidence type="ECO:0000313" key="5">
    <source>
        <dbReference type="EMBL" id="KAF5094534.1"/>
    </source>
</evidence>
<comment type="subunit">
    <text evidence="4">Component of the Mediator complex.</text>
</comment>
<evidence type="ECO:0000256" key="4">
    <source>
        <dbReference type="RuleBase" id="RU364147"/>
    </source>
</evidence>
<protein>
    <recommendedName>
        <fullName evidence="4">Mediator of RNA polymerase II transcription subunit 11</fullName>
    </recommendedName>
    <alternativeName>
        <fullName evidence="4">Mediator complex subunit 11</fullName>
    </alternativeName>
</protein>
<dbReference type="Pfam" id="PF10280">
    <property type="entry name" value="Med11"/>
    <property type="match status" value="1"/>
</dbReference>
<reference evidence="5" key="1">
    <citation type="journal article" date="2020" name="Front. Microbiol.">
        <title>Phenotypic and Genetic Characterization of the Cheese Ripening Yeast Geotrichum candidum.</title>
        <authorList>
            <person name="Perkins V."/>
            <person name="Vignola S."/>
            <person name="Lessard M.H."/>
            <person name="Plante P.L."/>
            <person name="Corbeil J."/>
            <person name="Dugat-Bony E."/>
            <person name="Frenette M."/>
            <person name="Labrie S."/>
        </authorList>
    </citation>
    <scope>NUCLEOTIDE SEQUENCE</scope>
    <source>
        <strain evidence="5">LMA-70</strain>
    </source>
</reference>
<dbReference type="EMBL" id="QQZK01000182">
    <property type="protein sequence ID" value="KAF5094534.1"/>
    <property type="molecule type" value="Genomic_DNA"/>
</dbReference>
<dbReference type="Proteomes" id="UP000750522">
    <property type="component" value="Unassembled WGS sequence"/>
</dbReference>
<keyword evidence="4" id="KW-0805">Transcription regulation</keyword>
<evidence type="ECO:0000256" key="2">
    <source>
        <dbReference type="ARBA" id="ARBA00008186"/>
    </source>
</evidence>
<keyword evidence="4" id="KW-0804">Transcription</keyword>